<proteinExistence type="predicted"/>
<dbReference type="Proteomes" id="UP000646749">
    <property type="component" value="Unassembled WGS sequence"/>
</dbReference>
<reference evidence="2 3" key="1">
    <citation type="submission" date="2021-01" db="EMBL/GenBank/DDBJ databases">
        <title>Whole genome shotgun sequence of Plantactinospora endophytica NBRC 110450.</title>
        <authorList>
            <person name="Komaki H."/>
            <person name="Tamura T."/>
        </authorList>
    </citation>
    <scope>NUCLEOTIDE SEQUENCE [LARGE SCALE GENOMIC DNA]</scope>
    <source>
        <strain evidence="2 3">NBRC 110450</strain>
    </source>
</reference>
<dbReference type="SUPFAM" id="SSF50891">
    <property type="entry name" value="Cyclophilin-like"/>
    <property type="match status" value="1"/>
</dbReference>
<dbReference type="InterPro" id="IPR029000">
    <property type="entry name" value="Cyclophilin-like_dom_sf"/>
</dbReference>
<evidence type="ECO:0000313" key="3">
    <source>
        <dbReference type="Proteomes" id="UP000646749"/>
    </source>
</evidence>
<dbReference type="RefSeq" id="WP_203868965.1">
    <property type="nucleotide sequence ID" value="NZ_BONW01000028.1"/>
</dbReference>
<keyword evidence="3" id="KW-1185">Reference proteome</keyword>
<dbReference type="Gene3D" id="2.40.100.20">
    <property type="match status" value="1"/>
</dbReference>
<sequence>MASALVVVLAGCTVTAGPGGTRFGSPLATLNASAGVPVVLRLDDRGATATLVDTPQARQLTAMLPVTVRLQDVWAQAKSGRLPHGLTVEGGPTVHRPVPGEIYFWPQTEVIAIYYADRDQPVPGPGLVRLGVVDTGLEILAEAGRRFTVRIDVA</sequence>
<evidence type="ECO:0000259" key="1">
    <source>
        <dbReference type="Pfam" id="PF18050"/>
    </source>
</evidence>
<name>A0ABQ4E765_9ACTN</name>
<evidence type="ECO:0000313" key="2">
    <source>
        <dbReference type="EMBL" id="GIG90555.1"/>
    </source>
</evidence>
<dbReference type="Pfam" id="PF18050">
    <property type="entry name" value="Cyclophil_like2"/>
    <property type="match status" value="1"/>
</dbReference>
<gene>
    <name evidence="2" type="ORF">Pen02_54910</name>
</gene>
<accession>A0ABQ4E765</accession>
<organism evidence="2 3">
    <name type="scientific">Plantactinospora endophytica</name>
    <dbReference type="NCBI Taxonomy" id="673535"/>
    <lineage>
        <taxon>Bacteria</taxon>
        <taxon>Bacillati</taxon>
        <taxon>Actinomycetota</taxon>
        <taxon>Actinomycetes</taxon>
        <taxon>Micromonosporales</taxon>
        <taxon>Micromonosporaceae</taxon>
        <taxon>Plantactinospora</taxon>
    </lineage>
</organism>
<dbReference type="EMBL" id="BONW01000028">
    <property type="protein sequence ID" value="GIG90555.1"/>
    <property type="molecule type" value="Genomic_DNA"/>
</dbReference>
<dbReference type="InterPro" id="IPR041183">
    <property type="entry name" value="Cyclophilin-like"/>
</dbReference>
<comment type="caution">
    <text evidence="2">The sequence shown here is derived from an EMBL/GenBank/DDBJ whole genome shotgun (WGS) entry which is preliminary data.</text>
</comment>
<feature type="domain" description="Cyclophilin-like" evidence="1">
    <location>
        <begin position="41"/>
        <end position="151"/>
    </location>
</feature>
<protein>
    <recommendedName>
        <fullName evidence="1">Cyclophilin-like domain-containing protein</fullName>
    </recommendedName>
</protein>